<comment type="caution">
    <text evidence="1">The sequence shown here is derived from an EMBL/GenBank/DDBJ whole genome shotgun (WGS) entry which is preliminary data.</text>
</comment>
<dbReference type="Gene3D" id="2.30.110.10">
    <property type="entry name" value="Electron Transport, Fmn-binding Protein, Chain A"/>
    <property type="match status" value="1"/>
</dbReference>
<reference evidence="1 2" key="1">
    <citation type="submission" date="2022-10" db="EMBL/GenBank/DDBJ databases">
        <title>Defluviimonas sp. nov., isolated from ocean surface water.</title>
        <authorList>
            <person name="He W."/>
            <person name="Wang L."/>
            <person name="Zhang D.-F."/>
        </authorList>
    </citation>
    <scope>NUCLEOTIDE SEQUENCE [LARGE SCALE GENOMIC DNA]</scope>
    <source>
        <strain evidence="1 2">WL0002</strain>
    </source>
</reference>
<dbReference type="Proteomes" id="UP001652542">
    <property type="component" value="Unassembled WGS sequence"/>
</dbReference>
<dbReference type="InterPro" id="IPR007396">
    <property type="entry name" value="TR_PAI2-type"/>
</dbReference>
<accession>A0ABT2Z7J4</accession>
<dbReference type="PIRSF" id="PIRSF010372">
    <property type="entry name" value="PaiB"/>
    <property type="match status" value="1"/>
</dbReference>
<evidence type="ECO:0000313" key="1">
    <source>
        <dbReference type="EMBL" id="MCV2867114.1"/>
    </source>
</evidence>
<dbReference type="PANTHER" id="PTHR35802">
    <property type="entry name" value="PROTEASE SYNTHASE AND SPORULATION PROTEIN PAI 2"/>
    <property type="match status" value="1"/>
</dbReference>
<protein>
    <submittedName>
        <fullName evidence="1">FMN-binding negative transcriptional regulator</fullName>
    </submittedName>
</protein>
<name>A0ABT2Z7J4_9RHOB</name>
<gene>
    <name evidence="1" type="ORF">OEW28_00555</name>
</gene>
<keyword evidence="2" id="KW-1185">Reference proteome</keyword>
<dbReference type="EMBL" id="JAOWKY010000001">
    <property type="protein sequence ID" value="MCV2867114.1"/>
    <property type="molecule type" value="Genomic_DNA"/>
</dbReference>
<evidence type="ECO:0000313" key="2">
    <source>
        <dbReference type="Proteomes" id="UP001652542"/>
    </source>
</evidence>
<dbReference type="InterPro" id="IPR012349">
    <property type="entry name" value="Split_barrel_FMN-bd"/>
</dbReference>
<sequence>MHPNPVYRQETAVRNLAFAKDRGFGVLSVNGPEGPLASNVPFVLRDGFAEMHLVRSNPIARAIEAPAPALIAVSGPDGYVSPDWYGMEDQVPTWNYVAVHLRGTLRRLSGAELRGQLDRLSAEFENRIGGKKPWRVDKVKPDVVERLMRMIVPCRFDIASVDGTWKLGQNKPVSARNGAASGIEAAGIGAEIAGLAALMRAVQV</sequence>
<dbReference type="Pfam" id="PF04299">
    <property type="entry name" value="FMN_bind_2"/>
    <property type="match status" value="1"/>
</dbReference>
<organism evidence="1 2">
    <name type="scientific">Albidovulum marisflavi</name>
    <dbReference type="NCBI Taxonomy" id="2984159"/>
    <lineage>
        <taxon>Bacteria</taxon>
        <taxon>Pseudomonadati</taxon>
        <taxon>Pseudomonadota</taxon>
        <taxon>Alphaproteobacteria</taxon>
        <taxon>Rhodobacterales</taxon>
        <taxon>Paracoccaceae</taxon>
        <taxon>Albidovulum</taxon>
    </lineage>
</organism>
<proteinExistence type="predicted"/>
<dbReference type="RefSeq" id="WP_263732785.1">
    <property type="nucleotide sequence ID" value="NZ_JAOWKY010000001.1"/>
</dbReference>
<dbReference type="SUPFAM" id="SSF50475">
    <property type="entry name" value="FMN-binding split barrel"/>
    <property type="match status" value="1"/>
</dbReference>
<dbReference type="PANTHER" id="PTHR35802:SF1">
    <property type="entry name" value="PROTEASE SYNTHASE AND SPORULATION PROTEIN PAI 2"/>
    <property type="match status" value="1"/>
</dbReference>